<sequence>MVKIINKKKSKNTFVIDGLINSNEKISKIIKKAKKKNIKSVSLLINYDQEKATNKKKKVIRRKNNKKQQNNKNLQIKNIAYNQEKEINKELKLLPANASISKEKENTNKNSFDKNIKKEINPLKQNEEIINSNKTIGEIIEQADKNNVKSISITINYQKVNKKRKRKHYNNSNNNNPKNNQDNKDKKIDQSINNKAENQEKESISNNQDVPKIEEENIEIKDLNTEELRIFKIRKSKYVKISNPNKYFSSDKNRKK</sequence>
<protein>
    <submittedName>
        <fullName evidence="3">Uncharacterized protein</fullName>
    </submittedName>
</protein>
<name>W8GJD6_9MOLU</name>
<feature type="region of interest" description="Disordered" evidence="2">
    <location>
        <begin position="159"/>
        <end position="186"/>
    </location>
</feature>
<feature type="compositionally biased region" description="Basic residues" evidence="2">
    <location>
        <begin position="160"/>
        <end position="169"/>
    </location>
</feature>
<keyword evidence="4" id="KW-1185">Reference proteome</keyword>
<proteinExistence type="predicted"/>
<dbReference type="AlphaFoldDB" id="W8GJD6"/>
<dbReference type="Proteomes" id="UP000019450">
    <property type="component" value="Chromosome"/>
</dbReference>
<keyword evidence="1" id="KW-0175">Coiled coil</keyword>
<evidence type="ECO:0000313" key="4">
    <source>
        <dbReference type="Proteomes" id="UP000019450"/>
    </source>
</evidence>
<accession>W8GJD6</accession>
<feature type="coiled-coil region" evidence="1">
    <location>
        <begin position="49"/>
        <end position="84"/>
    </location>
</feature>
<dbReference type="RefSeq" id="WP_025208658.1">
    <property type="nucleotide sequence ID" value="NZ_CP006932.1"/>
</dbReference>
<dbReference type="HOGENOM" id="CLU_1084566_0_0_14"/>
<feature type="compositionally biased region" description="Low complexity" evidence="2">
    <location>
        <begin position="170"/>
        <end position="180"/>
    </location>
</feature>
<organism evidence="3 4">
    <name type="scientific">Candidatus Hepatoplasma crinochetorum Av</name>
    <dbReference type="NCBI Taxonomy" id="1427984"/>
    <lineage>
        <taxon>Bacteria</taxon>
        <taxon>Bacillati</taxon>
        <taxon>Mycoplasmatota</taxon>
        <taxon>Mollicutes</taxon>
        <taxon>Candidatus Hepatoplasmataceae</taxon>
        <taxon>Candidatus Hepatoplasma</taxon>
    </lineage>
</organism>
<dbReference type="KEGG" id="hcr:X271_00251"/>
<evidence type="ECO:0000256" key="1">
    <source>
        <dbReference type="SAM" id="Coils"/>
    </source>
</evidence>
<gene>
    <name evidence="3" type="ORF">X271_00251</name>
</gene>
<evidence type="ECO:0000313" key="3">
    <source>
        <dbReference type="EMBL" id="AHK22357.1"/>
    </source>
</evidence>
<evidence type="ECO:0000256" key="2">
    <source>
        <dbReference type="SAM" id="MobiDB-lite"/>
    </source>
</evidence>
<reference evidence="3 4" key="1">
    <citation type="journal article" date="2014" name="Genome Biol. Evol.">
        <title>Phylogenomics of "Candidatus Hepatoplasma crinochetorum," a Lineage of Mollicutes Associated with Noninsect Arthropods.</title>
        <authorList>
            <person name="Leclercq S."/>
            <person name="Dittmer J."/>
            <person name="Bouchon D."/>
            <person name="Cordaux R."/>
        </authorList>
    </citation>
    <scope>NUCLEOTIDE SEQUENCE [LARGE SCALE GENOMIC DNA]</scope>
    <source>
        <strain evidence="3 4">Av</strain>
    </source>
</reference>
<dbReference type="EMBL" id="CP006932">
    <property type="protein sequence ID" value="AHK22357.1"/>
    <property type="molecule type" value="Genomic_DNA"/>
</dbReference>